<evidence type="ECO:0000256" key="13">
    <source>
        <dbReference type="SAM" id="Coils"/>
    </source>
</evidence>
<reference evidence="15" key="2">
    <citation type="submission" date="2020-11" db="EMBL/GenBank/DDBJ databases">
        <authorList>
            <person name="McCartney M.A."/>
            <person name="Auch B."/>
            <person name="Kono T."/>
            <person name="Mallez S."/>
            <person name="Becker A."/>
            <person name="Gohl D.M."/>
            <person name="Silverstein K.A.T."/>
            <person name="Koren S."/>
            <person name="Bechman K.B."/>
            <person name="Herman A."/>
            <person name="Abrahante J.E."/>
            <person name="Garbe J."/>
        </authorList>
    </citation>
    <scope>NUCLEOTIDE SEQUENCE</scope>
    <source>
        <strain evidence="15">Duluth1</strain>
        <tissue evidence="15">Whole animal</tissue>
    </source>
</reference>
<keyword evidence="8 13" id="KW-0175">Coiled coil</keyword>
<dbReference type="EMBL" id="JAIWYP010000008">
    <property type="protein sequence ID" value="KAH3785865.1"/>
    <property type="molecule type" value="Genomic_DNA"/>
</dbReference>
<evidence type="ECO:0000256" key="9">
    <source>
        <dbReference type="ARBA" id="ARBA00023121"/>
    </source>
</evidence>
<evidence type="ECO:0000313" key="16">
    <source>
        <dbReference type="Proteomes" id="UP000828390"/>
    </source>
</evidence>
<dbReference type="Proteomes" id="UP000828390">
    <property type="component" value="Unassembled WGS sequence"/>
</dbReference>
<evidence type="ECO:0000313" key="15">
    <source>
        <dbReference type="EMBL" id="KAH3785865.1"/>
    </source>
</evidence>
<feature type="coiled-coil region" evidence="13">
    <location>
        <begin position="9"/>
        <end position="165"/>
    </location>
</feature>
<evidence type="ECO:0000256" key="6">
    <source>
        <dbReference type="ARBA" id="ARBA00022490"/>
    </source>
</evidence>
<keyword evidence="16" id="KW-1185">Reference proteome</keyword>
<dbReference type="AlphaFoldDB" id="A0A9D4EXM5"/>
<dbReference type="PANTHER" id="PTHR21771">
    <property type="entry name" value="MITOCHONDRIA-EATING PROTEIN-RELATED"/>
    <property type="match status" value="1"/>
</dbReference>
<evidence type="ECO:0000256" key="4">
    <source>
        <dbReference type="ARBA" id="ARBA00008233"/>
    </source>
</evidence>
<dbReference type="InterPro" id="IPR031981">
    <property type="entry name" value="MIEAP_C"/>
</dbReference>
<protein>
    <recommendedName>
        <fullName evidence="5">Mitochondria-eating protein</fullName>
    </recommendedName>
    <alternativeName>
        <fullName evidence="12">Spermatogenesis-associated protein 18</fullName>
    </alternativeName>
</protein>
<comment type="caution">
    <text evidence="15">The sequence shown here is derived from an EMBL/GenBank/DDBJ whole genome shotgun (WGS) entry which is preliminary data.</text>
</comment>
<organism evidence="15 16">
    <name type="scientific">Dreissena polymorpha</name>
    <name type="common">Zebra mussel</name>
    <name type="synonym">Mytilus polymorpha</name>
    <dbReference type="NCBI Taxonomy" id="45954"/>
    <lineage>
        <taxon>Eukaryota</taxon>
        <taxon>Metazoa</taxon>
        <taxon>Spiralia</taxon>
        <taxon>Lophotrochozoa</taxon>
        <taxon>Mollusca</taxon>
        <taxon>Bivalvia</taxon>
        <taxon>Autobranchia</taxon>
        <taxon>Heteroconchia</taxon>
        <taxon>Euheterodonta</taxon>
        <taxon>Imparidentia</taxon>
        <taxon>Neoheterodontei</taxon>
        <taxon>Myida</taxon>
        <taxon>Dreissenoidea</taxon>
        <taxon>Dreissenidae</taxon>
        <taxon>Dreissena</taxon>
    </lineage>
</organism>
<evidence type="ECO:0000256" key="7">
    <source>
        <dbReference type="ARBA" id="ARBA00022787"/>
    </source>
</evidence>
<accession>A0A9D4EXM5</accession>
<evidence type="ECO:0000256" key="1">
    <source>
        <dbReference type="ARBA" id="ARBA00004294"/>
    </source>
</evidence>
<evidence type="ECO:0000256" key="11">
    <source>
        <dbReference type="ARBA" id="ARBA00023136"/>
    </source>
</evidence>
<dbReference type="PANTHER" id="PTHR21771:SF0">
    <property type="entry name" value="MITOCHONDRIA-EATING PROTEIN"/>
    <property type="match status" value="1"/>
</dbReference>
<evidence type="ECO:0000256" key="10">
    <source>
        <dbReference type="ARBA" id="ARBA00023128"/>
    </source>
</evidence>
<dbReference type="GO" id="GO:0035695">
    <property type="term" value="P:mitophagy by internal vacuole formation"/>
    <property type="evidence" value="ECO:0007669"/>
    <property type="project" value="TreeGrafter"/>
</dbReference>
<comment type="subcellular location">
    <subcellularLocation>
        <location evidence="3">Cytoplasm</location>
    </subcellularLocation>
    <subcellularLocation>
        <location evidence="2">Mitochondrion matrix</location>
    </subcellularLocation>
    <subcellularLocation>
        <location evidence="1">Mitochondrion outer membrane</location>
    </subcellularLocation>
</comment>
<evidence type="ECO:0000256" key="5">
    <source>
        <dbReference type="ARBA" id="ARBA00019863"/>
    </source>
</evidence>
<feature type="domain" description="Mitochondria-eating protein C-terminal" evidence="14">
    <location>
        <begin position="249"/>
        <end position="440"/>
    </location>
</feature>
<dbReference type="InterPro" id="IPR026169">
    <property type="entry name" value="MIEAP"/>
</dbReference>
<name>A0A9D4EXM5_DREPO</name>
<dbReference type="GO" id="GO:0035694">
    <property type="term" value="P:mitochondrial protein catabolic process"/>
    <property type="evidence" value="ECO:0007669"/>
    <property type="project" value="InterPro"/>
</dbReference>
<keyword evidence="9" id="KW-0446">Lipid-binding</keyword>
<evidence type="ECO:0000256" key="8">
    <source>
        <dbReference type="ARBA" id="ARBA00023054"/>
    </source>
</evidence>
<dbReference type="Pfam" id="PF16026">
    <property type="entry name" value="MIEAP"/>
    <property type="match status" value="1"/>
</dbReference>
<reference evidence="15" key="1">
    <citation type="journal article" date="2019" name="bioRxiv">
        <title>The Genome of the Zebra Mussel, Dreissena polymorpha: A Resource for Invasive Species Research.</title>
        <authorList>
            <person name="McCartney M.A."/>
            <person name="Auch B."/>
            <person name="Kono T."/>
            <person name="Mallez S."/>
            <person name="Zhang Y."/>
            <person name="Obille A."/>
            <person name="Becker A."/>
            <person name="Abrahante J.E."/>
            <person name="Garbe J."/>
            <person name="Badalamenti J.P."/>
            <person name="Herman A."/>
            <person name="Mangelson H."/>
            <person name="Liachko I."/>
            <person name="Sullivan S."/>
            <person name="Sone E.D."/>
            <person name="Koren S."/>
            <person name="Silverstein K.A.T."/>
            <person name="Beckman K.B."/>
            <person name="Gohl D.M."/>
        </authorList>
    </citation>
    <scope>NUCLEOTIDE SEQUENCE</scope>
    <source>
        <strain evidence="15">Duluth1</strain>
        <tissue evidence="15">Whole animal</tissue>
    </source>
</reference>
<evidence type="ECO:0000259" key="14">
    <source>
        <dbReference type="Pfam" id="PF16026"/>
    </source>
</evidence>
<sequence>MDEQFADIKMNQNEELHDIRIQLKDKSQEVSDLRKILDISKIKEATFNNQMQHVQDRLQKTTTELEDTKMRETSKAKDKEFDTLLQKYKEQVNTTAKELKDTQSRLNEVNQMAQMKEKSLKREISELRKNINELTLKNETLNGDLQQTRENLRKTTFEFEEERKRQKEAIDRIRIKLHDKSKDVSNLRTMVDISKAKEATFNHQMQHVQDELQKTTTELEDTKTRLSKFMGQQLTDNNSNITDLSDKNRPTKLSERFSELYDNEWTDAFEVLGSIYKDERKTVITLITILKDADKYCREEAEKQMERLRKALTLNMETDGSDIPILINKQMKDCRKALATAAGQHLFEVYTKELSQKSPTRDSAKSALCVPAFLREAFMLCWLMTIQDPPVVFDRLLQHGAKFNTELYRSYTKSGPLVDFPVWPTMFLHEGGPVLCKGVAQGCHK</sequence>
<comment type="similarity">
    <text evidence="4">Belongs to the MIEAP family.</text>
</comment>
<dbReference type="GO" id="GO:0005741">
    <property type="term" value="C:mitochondrial outer membrane"/>
    <property type="evidence" value="ECO:0007669"/>
    <property type="project" value="UniProtKB-SubCell"/>
</dbReference>
<evidence type="ECO:0000256" key="12">
    <source>
        <dbReference type="ARBA" id="ARBA00032687"/>
    </source>
</evidence>
<evidence type="ECO:0000256" key="2">
    <source>
        <dbReference type="ARBA" id="ARBA00004305"/>
    </source>
</evidence>
<keyword evidence="7" id="KW-1000">Mitochondrion outer membrane</keyword>
<gene>
    <name evidence="15" type="ORF">DPMN_163960</name>
</gene>
<keyword evidence="6" id="KW-0963">Cytoplasm</keyword>
<keyword evidence="11" id="KW-0472">Membrane</keyword>
<dbReference type="GO" id="GO:0005759">
    <property type="term" value="C:mitochondrial matrix"/>
    <property type="evidence" value="ECO:0007669"/>
    <property type="project" value="UniProtKB-SubCell"/>
</dbReference>
<proteinExistence type="inferred from homology"/>
<keyword evidence="10" id="KW-0496">Mitochondrion</keyword>
<evidence type="ECO:0000256" key="3">
    <source>
        <dbReference type="ARBA" id="ARBA00004496"/>
    </source>
</evidence>
<dbReference type="GO" id="GO:0008289">
    <property type="term" value="F:lipid binding"/>
    <property type="evidence" value="ECO:0007669"/>
    <property type="project" value="UniProtKB-KW"/>
</dbReference>